<dbReference type="Proteomes" id="UP000243688">
    <property type="component" value="Unassembled WGS sequence"/>
</dbReference>
<gene>
    <name evidence="2" type="ORF">BLM47_12500</name>
</gene>
<dbReference type="Pfam" id="PF18555">
    <property type="entry name" value="MobL"/>
    <property type="match status" value="1"/>
</dbReference>
<protein>
    <recommendedName>
        <fullName evidence="4">Relaxase</fullName>
    </recommendedName>
</protein>
<accession>A0A2A6DXC5</accession>
<dbReference type="AlphaFoldDB" id="A0A2A6DXC5"/>
<name>A0A2A6DXC5_9BACL</name>
<dbReference type="NCBIfam" id="NF041499">
    <property type="entry name" value="MobP3"/>
    <property type="match status" value="1"/>
</dbReference>
<proteinExistence type="predicted"/>
<dbReference type="InterPro" id="IPR041073">
    <property type="entry name" value="MobL"/>
</dbReference>
<evidence type="ECO:0000256" key="1">
    <source>
        <dbReference type="SAM" id="MobiDB-lite"/>
    </source>
</evidence>
<evidence type="ECO:0008006" key="4">
    <source>
        <dbReference type="Google" id="ProtNLM"/>
    </source>
</evidence>
<comment type="caution">
    <text evidence="2">The sequence shown here is derived from an EMBL/GenBank/DDBJ whole genome shotgun (WGS) entry which is preliminary data.</text>
</comment>
<evidence type="ECO:0000313" key="2">
    <source>
        <dbReference type="EMBL" id="PDO09441.1"/>
    </source>
</evidence>
<organism evidence="2 3">
    <name type="scientific">Candidatus Reconcilbacillus cellulovorans</name>
    <dbReference type="NCBI Taxonomy" id="1906605"/>
    <lineage>
        <taxon>Bacteria</taxon>
        <taxon>Bacillati</taxon>
        <taxon>Bacillota</taxon>
        <taxon>Bacilli</taxon>
        <taxon>Bacillales</taxon>
        <taxon>Paenibacillaceae</taxon>
        <taxon>Candidatus Reconcilbacillus</taxon>
    </lineage>
</organism>
<dbReference type="InterPro" id="IPR048102">
    <property type="entry name" value="MobP3"/>
</dbReference>
<sequence>MSDKSAGRFQAPFVMKMSFYSPSSKNQAKNAAHIKYIGTRPGAVYEHEQVNGSIELESAQHRPDPDTAAGHVLYAHERPGSHGLFSAERQPPNLPEIQKELQEHQGIVWRFVLSLTEADAKRLGYDDRVAWEDSLRLTVPLAAEKMGIKESNLRWVAAFHQEKGHPHVHLVIWEKEPVRRKGALSKGERIDVKKVFMKEIYADERVRLLQEKTAMRDLMRDFAKASTEKAVQLQREVSLEYGKVQLEMTAIGATKPGIPPKPYPEDVRLLSDQLKELSRLMPGKGRVALKFMPEEAKQKAREIAEKMVDQPPFKELYERYMKSVEEITRLHNIHPEAIKKAKDNAHNDLRDRLANVLLRGASSMQDTLVRGSLNRERGNEKPALQQEQQVARSVWRSVWRELDKERMRQEAQSEIEKRRELQRKTRAKQRENEQDRER</sequence>
<reference evidence="2 3" key="1">
    <citation type="submission" date="2016-12" db="EMBL/GenBank/DDBJ databases">
        <title>Candidatus Reconcilibacillus cellulovorans genome.</title>
        <authorList>
            <person name="Kolinko S."/>
            <person name="Wu Y.-W."/>
            <person name="Tachea F."/>
            <person name="Denzel E."/>
            <person name="Hiras J."/>
            <person name="Baecker N."/>
            <person name="Chan L.J."/>
            <person name="Eichorst S.A."/>
            <person name="Frey D."/>
            <person name="Adams P.D."/>
            <person name="Pray T."/>
            <person name="Tanjore D."/>
            <person name="Petzold C.J."/>
            <person name="Gladden J.M."/>
            <person name="Simmons B.A."/>
            <person name="Singer S.W."/>
        </authorList>
    </citation>
    <scope>NUCLEOTIDE SEQUENCE [LARGE SCALE GENOMIC DNA]</scope>
    <source>
        <strain evidence="2">JTherm</strain>
    </source>
</reference>
<dbReference type="EMBL" id="MOXJ01000039">
    <property type="protein sequence ID" value="PDO09441.1"/>
    <property type="molecule type" value="Genomic_DNA"/>
</dbReference>
<evidence type="ECO:0000313" key="3">
    <source>
        <dbReference type="Proteomes" id="UP000243688"/>
    </source>
</evidence>
<feature type="region of interest" description="Disordered" evidence="1">
    <location>
        <begin position="405"/>
        <end position="438"/>
    </location>
</feature>